<comment type="subcellular location">
    <subcellularLocation>
        <location evidence="1">Golgi apparatus membrane</location>
        <topology evidence="1">Single-pass type II membrane protein</topology>
    </subcellularLocation>
</comment>
<evidence type="ECO:0000313" key="12">
    <source>
        <dbReference type="EMBL" id="KAG7194520.1"/>
    </source>
</evidence>
<dbReference type="RefSeq" id="XP_043050067.1">
    <property type="nucleotide sequence ID" value="XM_043195401.1"/>
</dbReference>
<dbReference type="InterPro" id="IPR022751">
    <property type="entry name" value="Alpha_mannosyltransferase"/>
</dbReference>
<evidence type="ECO:0000256" key="6">
    <source>
        <dbReference type="ARBA" id="ARBA00022692"/>
    </source>
</evidence>
<keyword evidence="7" id="KW-0735">Signal-anchor</keyword>
<keyword evidence="10" id="KW-0472">Membrane</keyword>
<dbReference type="SUPFAM" id="SSF53448">
    <property type="entry name" value="Nucleotide-diphospho-sugar transferases"/>
    <property type="match status" value="1"/>
</dbReference>
<comment type="similarity">
    <text evidence="3">Belongs to the MNN1/MNT family.</text>
</comment>
<evidence type="ECO:0000256" key="10">
    <source>
        <dbReference type="ARBA" id="ARBA00023136"/>
    </source>
</evidence>
<evidence type="ECO:0000256" key="2">
    <source>
        <dbReference type="ARBA" id="ARBA00004922"/>
    </source>
</evidence>
<name>A0A9P8AJ94_9ASCO</name>
<keyword evidence="8" id="KW-1133">Transmembrane helix</keyword>
<evidence type="ECO:0000256" key="3">
    <source>
        <dbReference type="ARBA" id="ARBA00009105"/>
    </source>
</evidence>
<keyword evidence="5" id="KW-0808">Transferase</keyword>
<keyword evidence="9" id="KW-0333">Golgi apparatus</keyword>
<keyword evidence="6" id="KW-0812">Transmembrane</keyword>
<keyword evidence="4" id="KW-0328">Glycosyltransferase</keyword>
<sequence length="417" mass="47937">MSNNEDNLLQENSISTCFWNQFIHQANGQGIVISVGEGQVEDVVRLIKVLRYLKNLLPIEIVHKGDLSQGSQDWIIRTSRTTITISEDFLIDDSLQDIWFVDASKAIHPLYIEVFKRFSNKWIASLFNSFDEMVLMDSDTVPFVPPEHFLNMESRKLKGALFFKDRAIGETISSSDVSFYKELLPSVAEWKLFNLSMATEITMDNAFFKHKQKHVMESGVVVLQRSTHLLGLLISTVLQLKKATSSPIYGDKELFWLGQSIAGNEDYTFNSNSAGAVGVVKDDIYKDFYSICSTQVAHFDSHKTLLWLNGGLKVCKKPSWQRDYAKQKHLRKTFKSVEELKENYQSSMQINGAIIPNNVEYKFLKKPSRGFKKNPSLGCSGYFWCAFTHVDDYEDYVIRYTQEEIRQFDIIIKIWSS</sequence>
<evidence type="ECO:0000256" key="8">
    <source>
        <dbReference type="ARBA" id="ARBA00022989"/>
    </source>
</evidence>
<organism evidence="12 13">
    <name type="scientific">Scheffersomyces spartinae</name>
    <dbReference type="NCBI Taxonomy" id="45513"/>
    <lineage>
        <taxon>Eukaryota</taxon>
        <taxon>Fungi</taxon>
        <taxon>Dikarya</taxon>
        <taxon>Ascomycota</taxon>
        <taxon>Saccharomycotina</taxon>
        <taxon>Pichiomycetes</taxon>
        <taxon>Debaryomycetaceae</taxon>
        <taxon>Scheffersomyces</taxon>
    </lineage>
</organism>
<evidence type="ECO:0000256" key="11">
    <source>
        <dbReference type="ARBA" id="ARBA00023180"/>
    </source>
</evidence>
<dbReference type="Pfam" id="PF11051">
    <property type="entry name" value="Mannosyl_trans3"/>
    <property type="match status" value="1"/>
</dbReference>
<dbReference type="GO" id="GO:0046354">
    <property type="term" value="P:mannan biosynthetic process"/>
    <property type="evidence" value="ECO:0007669"/>
    <property type="project" value="UniProtKB-ARBA"/>
</dbReference>
<keyword evidence="13" id="KW-1185">Reference proteome</keyword>
<dbReference type="GO" id="GO:0000139">
    <property type="term" value="C:Golgi membrane"/>
    <property type="evidence" value="ECO:0007669"/>
    <property type="project" value="UniProtKB-SubCell"/>
</dbReference>
<evidence type="ECO:0000256" key="1">
    <source>
        <dbReference type="ARBA" id="ARBA00004323"/>
    </source>
</evidence>
<keyword evidence="11" id="KW-0325">Glycoprotein</keyword>
<gene>
    <name evidence="12" type="ORF">KQ657_004735</name>
</gene>
<comment type="pathway">
    <text evidence="2">Protein modification; protein glycosylation.</text>
</comment>
<dbReference type="Proteomes" id="UP000790833">
    <property type="component" value="Unassembled WGS sequence"/>
</dbReference>
<dbReference type="OrthoDB" id="430354at2759"/>
<evidence type="ECO:0000256" key="5">
    <source>
        <dbReference type="ARBA" id="ARBA00022679"/>
    </source>
</evidence>
<dbReference type="GO" id="GO:0006493">
    <property type="term" value="P:protein O-linked glycosylation"/>
    <property type="evidence" value="ECO:0007669"/>
    <property type="project" value="TreeGrafter"/>
</dbReference>
<dbReference type="GO" id="GO:0000033">
    <property type="term" value="F:alpha-1,3-mannosyltransferase activity"/>
    <property type="evidence" value="ECO:0007669"/>
    <property type="project" value="TreeGrafter"/>
</dbReference>
<accession>A0A9P8AJ94</accession>
<dbReference type="PANTHER" id="PTHR31392">
    <property type="entry name" value="ALPHA-1,3-MANNOSYLTRANSFERASE MNN1-RELATED"/>
    <property type="match status" value="1"/>
</dbReference>
<evidence type="ECO:0000256" key="4">
    <source>
        <dbReference type="ARBA" id="ARBA00022676"/>
    </source>
</evidence>
<dbReference type="AlphaFoldDB" id="A0A9P8AJ94"/>
<protein>
    <submittedName>
        <fullName evidence="12">Uncharacterized protein</fullName>
    </submittedName>
</protein>
<comment type="caution">
    <text evidence="12">The sequence shown here is derived from an EMBL/GenBank/DDBJ whole genome shotgun (WGS) entry which is preliminary data.</text>
</comment>
<dbReference type="PANTHER" id="PTHR31392:SF1">
    <property type="entry name" value="ALPHA-1,3-MANNOSYLTRANSFERASE MNN1-RELATED"/>
    <property type="match status" value="1"/>
</dbReference>
<evidence type="ECO:0000256" key="7">
    <source>
        <dbReference type="ARBA" id="ARBA00022968"/>
    </source>
</evidence>
<reference evidence="12" key="1">
    <citation type="submission" date="2021-03" db="EMBL/GenBank/DDBJ databases">
        <authorList>
            <person name="Palmer J.M."/>
        </authorList>
    </citation>
    <scope>NUCLEOTIDE SEQUENCE</scope>
    <source>
        <strain evidence="12">ARV_011</strain>
    </source>
</reference>
<dbReference type="EMBL" id="JAHMUF010000007">
    <property type="protein sequence ID" value="KAG7194520.1"/>
    <property type="molecule type" value="Genomic_DNA"/>
</dbReference>
<proteinExistence type="inferred from homology"/>
<dbReference type="InterPro" id="IPR029044">
    <property type="entry name" value="Nucleotide-diphossugar_trans"/>
</dbReference>
<evidence type="ECO:0000256" key="9">
    <source>
        <dbReference type="ARBA" id="ARBA00023034"/>
    </source>
</evidence>
<evidence type="ECO:0000313" key="13">
    <source>
        <dbReference type="Proteomes" id="UP000790833"/>
    </source>
</evidence>
<dbReference type="GeneID" id="66118109"/>